<organism evidence="5 6">
    <name type="scientific">Candidatus Abyssobacteria bacterium SURF_17</name>
    <dbReference type="NCBI Taxonomy" id="2093361"/>
    <lineage>
        <taxon>Bacteria</taxon>
        <taxon>Pseudomonadati</taxon>
        <taxon>Candidatus Hydrogenedentota</taxon>
        <taxon>Candidatus Abyssobacteria</taxon>
    </lineage>
</organism>
<dbReference type="Pfam" id="PF00535">
    <property type="entry name" value="Glycos_transf_2"/>
    <property type="match status" value="1"/>
</dbReference>
<protein>
    <submittedName>
        <fullName evidence="5">Polyprenol monophosphomannose synthase</fullName>
    </submittedName>
</protein>
<feature type="domain" description="Glycosyltransferase 2-like" evidence="4">
    <location>
        <begin position="5"/>
        <end position="169"/>
    </location>
</feature>
<sequence length="237" mass="27214">MKAIVVIPTINERENLERLIPEILAVDGVEVLIVDDNSSDGTGTLADRLALETGRVHVLHRPMRMGFGTAYIDGFKYALSNTDAQYIFEMDADFSHDPKYLPDFLEAMHDADLVVGSRYLKGISIVNWPLNRLIISKMGNWYARAVTRLPLTDVTAGFKCFRREVLENIDLDSIHSNGYSFQIEISYIVWKKGFRVKEIPIVFVDRTIGESKITYGIVWEAVWRVWSLRFKHLFARK</sequence>
<comment type="similarity">
    <text evidence="1">Belongs to the glycosyltransferase 2 family.</text>
</comment>
<evidence type="ECO:0000256" key="2">
    <source>
        <dbReference type="ARBA" id="ARBA00022676"/>
    </source>
</evidence>
<comment type="caution">
    <text evidence="5">The sequence shown here is derived from an EMBL/GenBank/DDBJ whole genome shotgun (WGS) entry which is preliminary data.</text>
</comment>
<dbReference type="AlphaFoldDB" id="A0A419EQW2"/>
<evidence type="ECO:0000313" key="5">
    <source>
        <dbReference type="EMBL" id="RJP65661.1"/>
    </source>
</evidence>
<evidence type="ECO:0000313" key="6">
    <source>
        <dbReference type="Proteomes" id="UP000285961"/>
    </source>
</evidence>
<dbReference type="GO" id="GO:0016020">
    <property type="term" value="C:membrane"/>
    <property type="evidence" value="ECO:0007669"/>
    <property type="project" value="GOC"/>
</dbReference>
<dbReference type="PANTHER" id="PTHR43398">
    <property type="entry name" value="DOLICHOL-PHOSPHATE MANNOSYLTRANSFERASE SUBUNIT 1"/>
    <property type="match status" value="1"/>
</dbReference>
<evidence type="ECO:0000259" key="4">
    <source>
        <dbReference type="Pfam" id="PF00535"/>
    </source>
</evidence>
<dbReference type="InterPro" id="IPR039528">
    <property type="entry name" value="DPM1-like"/>
</dbReference>
<dbReference type="InterPro" id="IPR029044">
    <property type="entry name" value="Nucleotide-diphossugar_trans"/>
</dbReference>
<accession>A0A419EQW2</accession>
<reference evidence="5 6" key="1">
    <citation type="journal article" date="2017" name="ISME J.">
        <title>Energy and carbon metabolisms in a deep terrestrial subsurface fluid microbial community.</title>
        <authorList>
            <person name="Momper L."/>
            <person name="Jungbluth S.P."/>
            <person name="Lee M.D."/>
            <person name="Amend J.P."/>
        </authorList>
    </citation>
    <scope>NUCLEOTIDE SEQUENCE [LARGE SCALE GENOMIC DNA]</scope>
    <source>
        <strain evidence="5">SURF_17</strain>
    </source>
</reference>
<proteinExistence type="inferred from homology"/>
<dbReference type="InterPro" id="IPR001173">
    <property type="entry name" value="Glyco_trans_2-like"/>
</dbReference>
<dbReference type="GO" id="GO:0004582">
    <property type="term" value="F:dolichyl-phosphate beta-D-mannosyltransferase activity"/>
    <property type="evidence" value="ECO:0007669"/>
    <property type="project" value="InterPro"/>
</dbReference>
<keyword evidence="2" id="KW-0328">Glycosyltransferase</keyword>
<dbReference type="FunFam" id="3.90.550.10:FF:000122">
    <property type="entry name" value="Dolichol-phosphate mannosyltransferase subunit 1"/>
    <property type="match status" value="1"/>
</dbReference>
<keyword evidence="3" id="KW-0808">Transferase</keyword>
<evidence type="ECO:0000256" key="1">
    <source>
        <dbReference type="ARBA" id="ARBA00006739"/>
    </source>
</evidence>
<dbReference type="SUPFAM" id="SSF53448">
    <property type="entry name" value="Nucleotide-diphospho-sugar transferases"/>
    <property type="match status" value="1"/>
</dbReference>
<dbReference type="PANTHER" id="PTHR43398:SF1">
    <property type="entry name" value="DOLICHOL-PHOSPHATE MANNOSYLTRANSFERASE SUBUNIT 1"/>
    <property type="match status" value="1"/>
</dbReference>
<dbReference type="Gene3D" id="3.90.550.10">
    <property type="entry name" value="Spore Coat Polysaccharide Biosynthesis Protein SpsA, Chain A"/>
    <property type="match status" value="1"/>
</dbReference>
<dbReference type="GO" id="GO:0009247">
    <property type="term" value="P:glycolipid biosynthetic process"/>
    <property type="evidence" value="ECO:0007669"/>
    <property type="project" value="TreeGrafter"/>
</dbReference>
<dbReference type="Proteomes" id="UP000285961">
    <property type="component" value="Unassembled WGS sequence"/>
</dbReference>
<name>A0A419EQW2_9BACT</name>
<dbReference type="CDD" id="cd06442">
    <property type="entry name" value="DPM1_like"/>
    <property type="match status" value="1"/>
</dbReference>
<gene>
    <name evidence="5" type="ORF">C4532_17310</name>
</gene>
<dbReference type="EMBL" id="QZKI01000124">
    <property type="protein sequence ID" value="RJP65661.1"/>
    <property type="molecule type" value="Genomic_DNA"/>
</dbReference>
<evidence type="ECO:0000256" key="3">
    <source>
        <dbReference type="ARBA" id="ARBA00022679"/>
    </source>
</evidence>